<dbReference type="InterPro" id="IPR023210">
    <property type="entry name" value="NADP_OxRdtase_dom"/>
</dbReference>
<evidence type="ECO:0000256" key="1">
    <source>
        <dbReference type="ARBA" id="ARBA00023002"/>
    </source>
</evidence>
<dbReference type="SUPFAM" id="SSF51430">
    <property type="entry name" value="NAD(P)-linked oxidoreductase"/>
    <property type="match status" value="1"/>
</dbReference>
<accession>A0A9P6NG20</accession>
<evidence type="ECO:0000259" key="2">
    <source>
        <dbReference type="Pfam" id="PF00248"/>
    </source>
</evidence>
<dbReference type="Pfam" id="PF00248">
    <property type="entry name" value="Aldo_ket_red"/>
    <property type="match status" value="1"/>
</dbReference>
<comment type="caution">
    <text evidence="3">The sequence shown here is derived from an EMBL/GenBank/DDBJ whole genome shotgun (WGS) entry which is preliminary data.</text>
</comment>
<dbReference type="Proteomes" id="UP000886653">
    <property type="component" value="Unassembled WGS sequence"/>
</dbReference>
<organism evidence="3 4">
    <name type="scientific">Cronartium quercuum f. sp. fusiforme G11</name>
    <dbReference type="NCBI Taxonomy" id="708437"/>
    <lineage>
        <taxon>Eukaryota</taxon>
        <taxon>Fungi</taxon>
        <taxon>Dikarya</taxon>
        <taxon>Basidiomycota</taxon>
        <taxon>Pucciniomycotina</taxon>
        <taxon>Pucciniomycetes</taxon>
        <taxon>Pucciniales</taxon>
        <taxon>Coleosporiaceae</taxon>
        <taxon>Cronartium</taxon>
    </lineage>
</organism>
<dbReference type="InterPro" id="IPR036812">
    <property type="entry name" value="NAD(P)_OxRdtase_dom_sf"/>
</dbReference>
<protein>
    <recommendedName>
        <fullName evidence="2">NADP-dependent oxidoreductase domain-containing protein</fullName>
    </recommendedName>
</protein>
<dbReference type="GO" id="GO:0016491">
    <property type="term" value="F:oxidoreductase activity"/>
    <property type="evidence" value="ECO:0007669"/>
    <property type="project" value="UniProtKB-KW"/>
</dbReference>
<dbReference type="AlphaFoldDB" id="A0A9P6NG20"/>
<name>A0A9P6NG20_9BASI</name>
<keyword evidence="4" id="KW-1185">Reference proteome</keyword>
<dbReference type="PANTHER" id="PTHR43625:SF78">
    <property type="entry name" value="PYRIDOXAL REDUCTASE-RELATED"/>
    <property type="match status" value="1"/>
</dbReference>
<dbReference type="OrthoDB" id="37537at2759"/>
<dbReference type="CDD" id="cd19077">
    <property type="entry name" value="AKR_AKR8A1-2"/>
    <property type="match status" value="1"/>
</dbReference>
<gene>
    <name evidence="3" type="ORF">CROQUDRAFT_63112</name>
</gene>
<proteinExistence type="predicted"/>
<feature type="domain" description="NADP-dependent oxidoreductase" evidence="2">
    <location>
        <begin position="21"/>
        <end position="324"/>
    </location>
</feature>
<dbReference type="PANTHER" id="PTHR43625">
    <property type="entry name" value="AFLATOXIN B1 ALDEHYDE REDUCTASE"/>
    <property type="match status" value="1"/>
</dbReference>
<dbReference type="InterPro" id="IPR050791">
    <property type="entry name" value="Aldo-Keto_reductase"/>
</dbReference>
<dbReference type="EMBL" id="MU167264">
    <property type="protein sequence ID" value="KAG0146220.1"/>
    <property type="molecule type" value="Genomic_DNA"/>
</dbReference>
<evidence type="ECO:0000313" key="3">
    <source>
        <dbReference type="EMBL" id="KAG0146220.1"/>
    </source>
</evidence>
<evidence type="ECO:0000313" key="4">
    <source>
        <dbReference type="Proteomes" id="UP000886653"/>
    </source>
</evidence>
<keyword evidence="1" id="KW-0560">Oxidoreductase</keyword>
<sequence length="344" mass="38232">MSIPTRQIGYGPDHLVNVGAVGYGLMGLTWRSDEKSDPEAFEAILTSLKNGGNFLNAGEFYGLAPKRTYANLELLNRFFNQYPEWSENGKCFLSVKGGIEIKDGHMMGPDGSEEGLRKSVDSINNKLGGKKKMDLFEMARVDKKIEIEETMKTLKKLIDEGKFQHIGLSEVSARTIERAHAIHPISAVEVEYSPSSLDIEKNKVLATCKRLRIPIVAYSPLGRGLLTGKVKSIADIPEGDHRHHFDRFQPNNLSHNLKLLEQIKSIADKKSCTPAQLCLSWLLAQSDLIIPIPGSSRVEGVKEALNSLNVKLNENDLNQMRKVVDEADIKGGRYNEQLAVHLEG</sequence>
<reference evidence="3" key="1">
    <citation type="submission" date="2013-11" db="EMBL/GenBank/DDBJ databases">
        <title>Genome sequence of the fusiform rust pathogen reveals effectors for host alternation and coevolution with pine.</title>
        <authorList>
            <consortium name="DOE Joint Genome Institute"/>
            <person name="Smith K."/>
            <person name="Pendleton A."/>
            <person name="Kubisiak T."/>
            <person name="Anderson C."/>
            <person name="Salamov A."/>
            <person name="Aerts A."/>
            <person name="Riley R."/>
            <person name="Clum A."/>
            <person name="Lindquist E."/>
            <person name="Ence D."/>
            <person name="Campbell M."/>
            <person name="Kronenberg Z."/>
            <person name="Feau N."/>
            <person name="Dhillon B."/>
            <person name="Hamelin R."/>
            <person name="Burleigh J."/>
            <person name="Smith J."/>
            <person name="Yandell M."/>
            <person name="Nelson C."/>
            <person name="Grigoriev I."/>
            <person name="Davis J."/>
        </authorList>
    </citation>
    <scope>NUCLEOTIDE SEQUENCE</scope>
    <source>
        <strain evidence="3">G11</strain>
    </source>
</reference>
<dbReference type="GO" id="GO:0005737">
    <property type="term" value="C:cytoplasm"/>
    <property type="evidence" value="ECO:0007669"/>
    <property type="project" value="TreeGrafter"/>
</dbReference>
<dbReference type="Gene3D" id="3.20.20.100">
    <property type="entry name" value="NADP-dependent oxidoreductase domain"/>
    <property type="match status" value="1"/>
</dbReference>